<feature type="region of interest" description="Disordered" evidence="2">
    <location>
        <begin position="589"/>
        <end position="612"/>
    </location>
</feature>
<sequence length="3097" mass="345598">MFQRRGAPWIGFVEAQKTIEALKEEAEIAERKLIKAKTTLSYKTKEWASLETAPKTLVPTLNQDKEQQKENDGFAFVKEKIIDLSSKENSSKKYQISTVPNSIYQSSEDQPKTASSKVPSVQSEKLKQIYMKTVIDKDLSKISSSEFSSFSGIERPSSEGTSSLIANAYGGVKKEGFYSSDSYESKQLKDPSEIKFTSWEKDFLRKEVSIQTDTDRDRSPVSGNKSLSIADGIEWKTASDVKKPFFQQRKAVSERGIQKMKDIIERQKKLFEESKLNHPQKETDSVFYSKQKYLNSTLEFKNNSSINGLEKADEMLSSDDVYSEHQLKTPLLRKKCRVTSVPEYKGFSTPGEKSGVPTKRNKKSKRKEFENVAAKKSSLKRIKKTVKRKNTDDLLKKDNKKESKVVSPTNEELHSNPYPINSKADTSENSISELKQDESKNQEISDGMLKTSNTKQSKITSSTSEESPSYSLPINSKSDHSEMTTSEHKQDESKTEDVQAKSDDRIHETTNALKMLKSLNFDNKTVSESSVELNTETSEKKENIKPLNSFKSFKRKALKEPDIEHSAHSPKIRHYDVDAVRNYIKTKREERRKRRLEDHKKRIQENEKRKEELQKVYEHQKQSVKCIPKVKPLSPIKLFQGKDTLERKHENKVVDINLKNENKDYIESQHHVNSTDINTESTTDKKEIQSKSEKREKSVVSVSNKSEKGVLSASAADTASSLIQNNNETNSQDRNIEKGEMNNHVEQKETVIESNLFSSSQKINSHEFSAPVKIPSVSNESLSLYQYSSISSVSNPSQLSQTLEVGEVTFQEISNAEIPFVVAKSKHSEKLKNLVKSIDTIIEPYQHLLRTKQWVEESPPPPKQKSRNTNISFIRNGHFEKNLEFFKLSLDIKSDIAQGKPKEESSFKERVTDIGDVSQLCEKILDRSASLKSKSKFCHELLQSDKHAFQESADDLIEGSLTSEENTPISKSELKSDSKHSISESISSSFEFGDLQVNLDPFNFINTWSRKPLGFSQESSRKFEGHSFSPPRIIPVSQGGGSDADNYSSDFISSLEGSNQNKMSSTKYEFENHLTIKNMSAILHSTDKKSSSDQAMKYPAVKHGKQKSVNRCTSSQNVSTSMEEQSATSELLVSEAILNATSNQNVSAAEEQAEEVSESLISGTLSSESVSEDSVVLHTSLEFNDTSKKSRSDSTISEVVSVVANSKAVQNVEKENSIKLPGNEVQLSEKISSDSQSNKSNSVTNSNLNSLNKNKTSVPEIMKSVSSASGKDHSNKYIELDQEITKSLKNNIFNHSHEEKSIHESIFDVSNSKREKQSVHESKKSGNESVQESVRSETESVYESKKSGVESVHDSIKSETDSVQESIRSEIESIHESARSDIESVHESVKSSDSHKNSLPENQNEVSGTDTCEKLSDAVSKHSMIEDALNVPLASSLSTEKSSDSKSSHRQNKLETYSSDIFNNHTSSKASNSILVTNTQAVKVTLGDLAVNSEQKIQGIIIKDDKYIHSNVVTQVASEAAAAAATSAVLAVLETQKALLHKKPFVNAFEATTSSSNLGSRQYSNDFESPQGNKTSSEHTRSASIESNKSKPSSERTIADEVQDEHSPSNDSIPENLASTSEKGVKNTDSLVSYHSKNDSMASSAASILSEPKESHISKGIDNFSQRRNVRKISGNFSSPSPASLSENDSVSSVTLMSSQSILSDVVQQNDSEFSDDSFAQLTLDVIQKMTHEEELRARHQLSLLQFQERTLVEKAHAEMMWLELLKKKLREKGSERKVSAVKKRQKDLILRLRQERAQLKCMQEAYRSICEKHHSLLADKKKLLKEPSTLVYQMLNEKEGSQSSRQSINKVSENPKPRSVSTSSTPTIPSDEVQVEEEEDIPEASELAKSLSHNSSQESVIELQASEHTKSSLTSLNKSQKSSQGVPTPLTKPGQSNSNLSLNSNNSLESAAQGLKKLEASKRHLSKREQRILQRRKHVESLLQWQMKLDSEEMAVRELEQKALELVNQSKKKAKYYVSSSSTPLNDSATQKSEVIDEASSNSKHSHSNTMSSTETPSSITSHISDGKQIESIVEEHFEISGSSTIEDNVADKGNSSPSNAVSSGSIQELKNGSSETSIKTINDTAESSHVEEEVNTDENSAKYVSASAKSDVYSDSFDSSSNRKSSSSASNMEPLKSTGMKKNSPISIRPPLIPRNIKRHDSSGSDDSYTISHSETASDQSDIEVRIHALTQELKLRKAEAEKLKRERKKRYYREQLKEKELSLQKQLDAYNQFVQQTKLELEYQRKCITSSTQTVDTSVVKPQIKWPRTDQTADSRRLRKQSTLFTDAIPPEKKVESTNGSFESESPPSSLQNKGVTLKSDLNAQNETLGNSSSSVVKDITEATKGDEHTSNESSEIQEVSEILPNSSHSSNEESFSVKEIAHSSSDKLFVEAKEVTELLDAAHDLSGVSSESVETSESAQGKVSSQSDVESKSTLHSDTFVSESSSKTLEFSSNEQVPSSNVILRKSISEAGHNSEQSLNSGKKATDDTTHTSDGDLSSTSQSVSNSASVEEELESGDLTESFKCDNSEGCPSPIKSANVTYVADALNVSVPVGINKVSITNNNNSHSSDLEILTSGSNQNDENRAFVTKKHPKTETFVVNVVNYICSSMLGDAFRCMQHISSENFIKKSKTMNSESKVGCNVSISSKNYHNISKCTTPISLESTKKYLLEPSADFIIKKSNEKCAETISKSVLDEYLKDAIHSVIELYKNLNVHTKCSNAEHPEKLNESESKHSKSKTVCNELVECSKNPISNIFSLNAENSIDLLKNNVAPHVQDFNDNSIFNRHPNWLEGNFIASQSEAQLQQQLLLQYPYYYRKIPNKPPPPYTPPVTVEQTSPNIYQLTVVKEKVVEKVDTVKYVTKNIESVVESIADVLLNGKRKGLMINEIPSPDFSLLSQKLGLTMPSQLSFLDLVFDLCKEISLNLYSETIEKPEPWLRPRRLTPKPLFPEDRNKLYSVLLQEVRHELKLSSKNSTESQKKRSLWSVMKLGRKKRDFVDTILISELKEEEPDWISYDQDEVTVKFQIADSILNVLLDDTVHVIQDLEKRISKLS</sequence>
<dbReference type="InterPro" id="IPR028750">
    <property type="entry name" value="CEP350/CC187"/>
</dbReference>
<evidence type="ECO:0000256" key="1">
    <source>
        <dbReference type="SAM" id="Coils"/>
    </source>
</evidence>
<feature type="compositionally biased region" description="Polar residues" evidence="2">
    <location>
        <begin position="2340"/>
        <end position="2358"/>
    </location>
</feature>
<keyword evidence="1" id="KW-0175">Coiled coil</keyword>
<feature type="region of interest" description="Disordered" evidence="2">
    <location>
        <begin position="1554"/>
        <end position="1625"/>
    </location>
</feature>
<dbReference type="OrthoDB" id="6437198at2759"/>
<evidence type="ECO:0000256" key="2">
    <source>
        <dbReference type="SAM" id="MobiDB-lite"/>
    </source>
</evidence>
<dbReference type="PANTHER" id="PTHR13958">
    <property type="entry name" value="CENTROSOME-ASSOCIATED PROTEIN 350"/>
    <property type="match status" value="1"/>
</dbReference>
<feature type="compositionally biased region" description="Low complexity" evidence="2">
    <location>
        <begin position="2542"/>
        <end position="2553"/>
    </location>
</feature>
<feature type="compositionally biased region" description="Basic and acidic residues" evidence="2">
    <location>
        <begin position="477"/>
        <end position="505"/>
    </location>
</feature>
<feature type="compositionally biased region" description="Basic and acidic residues" evidence="2">
    <location>
        <begin position="682"/>
        <end position="698"/>
    </location>
</feature>
<keyword evidence="4" id="KW-1185">Reference proteome</keyword>
<feature type="compositionally biased region" description="Polar residues" evidence="2">
    <location>
        <begin position="1554"/>
        <end position="1575"/>
    </location>
</feature>
<dbReference type="OMA" id="ESKHIYC"/>
<feature type="compositionally biased region" description="Polar residues" evidence="2">
    <location>
        <begin position="1609"/>
        <end position="1625"/>
    </location>
</feature>
<feature type="compositionally biased region" description="Basic and acidic residues" evidence="2">
    <location>
        <begin position="2528"/>
        <end position="2538"/>
    </location>
</feature>
<feature type="region of interest" description="Disordered" evidence="2">
    <location>
        <begin position="667"/>
        <end position="736"/>
    </location>
</feature>
<feature type="compositionally biased region" description="Basic and acidic residues" evidence="2">
    <location>
        <begin position="595"/>
        <end position="612"/>
    </location>
</feature>
<feature type="compositionally biased region" description="Acidic residues" evidence="2">
    <location>
        <begin position="1874"/>
        <end position="1884"/>
    </location>
</feature>
<feature type="compositionally biased region" description="Low complexity" evidence="2">
    <location>
        <begin position="1858"/>
        <end position="1873"/>
    </location>
</feature>
<dbReference type="GO" id="GO:0034453">
    <property type="term" value="P:microtubule anchoring"/>
    <property type="evidence" value="ECO:0007669"/>
    <property type="project" value="InterPro"/>
</dbReference>
<evidence type="ECO:0000313" key="4">
    <source>
        <dbReference type="Proteomes" id="UP000054359"/>
    </source>
</evidence>
<feature type="compositionally biased region" description="Basic and acidic residues" evidence="2">
    <location>
        <begin position="2310"/>
        <end position="2319"/>
    </location>
</feature>
<dbReference type="GO" id="GO:0005813">
    <property type="term" value="C:centrosome"/>
    <property type="evidence" value="ECO:0007669"/>
    <property type="project" value="InterPro"/>
</dbReference>
<feature type="compositionally biased region" description="Low complexity" evidence="2">
    <location>
        <begin position="2450"/>
        <end position="2462"/>
    </location>
</feature>
<feature type="compositionally biased region" description="Basic and acidic residues" evidence="2">
    <location>
        <begin position="389"/>
        <end position="404"/>
    </location>
</feature>
<feature type="region of interest" description="Disordered" evidence="2">
    <location>
        <begin position="959"/>
        <end position="978"/>
    </location>
</feature>
<feature type="region of interest" description="Disordered" evidence="2">
    <location>
        <begin position="342"/>
        <end position="505"/>
    </location>
</feature>
<feature type="compositionally biased region" description="Polar residues" evidence="2">
    <location>
        <begin position="2024"/>
        <end position="2065"/>
    </location>
</feature>
<feature type="compositionally biased region" description="Low complexity" evidence="2">
    <location>
        <begin position="1229"/>
        <end position="1258"/>
    </location>
</feature>
<feature type="region of interest" description="Disordered" evidence="2">
    <location>
        <begin position="2309"/>
        <end position="2358"/>
    </location>
</feature>
<organism evidence="3 4">
    <name type="scientific">Stegodyphus mimosarum</name>
    <name type="common">African social velvet spider</name>
    <dbReference type="NCBI Taxonomy" id="407821"/>
    <lineage>
        <taxon>Eukaryota</taxon>
        <taxon>Metazoa</taxon>
        <taxon>Ecdysozoa</taxon>
        <taxon>Arthropoda</taxon>
        <taxon>Chelicerata</taxon>
        <taxon>Arachnida</taxon>
        <taxon>Araneae</taxon>
        <taxon>Araneomorphae</taxon>
        <taxon>Entelegynae</taxon>
        <taxon>Eresoidea</taxon>
        <taxon>Eresidae</taxon>
        <taxon>Stegodyphus</taxon>
    </lineage>
</organism>
<dbReference type="PANTHER" id="PTHR13958:SF3">
    <property type="entry name" value="CAP-GLY DOMAIN-CONTAINING PROTEIN-RELATED"/>
    <property type="match status" value="1"/>
</dbReference>
<feature type="compositionally biased region" description="Polar residues" evidence="2">
    <location>
        <begin position="423"/>
        <end position="433"/>
    </location>
</feature>
<feature type="compositionally biased region" description="Low complexity" evidence="2">
    <location>
        <begin position="2152"/>
        <end position="2172"/>
    </location>
</feature>
<feature type="region of interest" description="Disordered" evidence="2">
    <location>
        <begin position="2386"/>
        <end position="2424"/>
    </location>
</feature>
<dbReference type="GO" id="GO:0008017">
    <property type="term" value="F:microtubule binding"/>
    <property type="evidence" value="ECO:0007669"/>
    <property type="project" value="InterPro"/>
</dbReference>
<gene>
    <name evidence="3" type="ORF">X975_04766</name>
</gene>
<feature type="compositionally biased region" description="Low complexity" evidence="2">
    <location>
        <begin position="712"/>
        <end position="721"/>
    </location>
</feature>
<feature type="compositionally biased region" description="Basic and acidic residues" evidence="2">
    <location>
        <begin position="1588"/>
        <end position="1608"/>
    </location>
</feature>
<feature type="coiled-coil region" evidence="1">
    <location>
        <begin position="12"/>
        <end position="39"/>
    </location>
</feature>
<feature type="non-terminal residue" evidence="3">
    <location>
        <position position="3097"/>
    </location>
</feature>
<feature type="compositionally biased region" description="Polar residues" evidence="2">
    <location>
        <begin position="1399"/>
        <end position="1410"/>
    </location>
</feature>
<feature type="region of interest" description="Disordered" evidence="2">
    <location>
        <begin position="1302"/>
        <end position="1410"/>
    </location>
</feature>
<feature type="region of interest" description="Disordered" evidence="2">
    <location>
        <begin position="2449"/>
        <end position="2500"/>
    </location>
</feature>
<feature type="compositionally biased region" description="Polar residues" evidence="2">
    <location>
        <begin position="2108"/>
        <end position="2127"/>
    </location>
</feature>
<feature type="compositionally biased region" description="Polar residues" evidence="2">
    <location>
        <begin position="960"/>
        <end position="970"/>
    </location>
</feature>
<dbReference type="EMBL" id="KK120899">
    <property type="protein sequence ID" value="KFM79311.1"/>
    <property type="molecule type" value="Genomic_DNA"/>
</dbReference>
<feature type="compositionally biased region" description="Polar residues" evidence="2">
    <location>
        <begin position="722"/>
        <end position="733"/>
    </location>
</feature>
<feature type="region of interest" description="Disordered" evidence="2">
    <location>
        <begin position="1837"/>
        <end position="1946"/>
    </location>
</feature>
<feature type="compositionally biased region" description="Basic and acidic residues" evidence="2">
    <location>
        <begin position="434"/>
        <end position="443"/>
    </location>
</feature>
<feature type="compositionally biased region" description="Basic and acidic residues" evidence="2">
    <location>
        <begin position="1334"/>
        <end position="1360"/>
    </location>
</feature>
<feature type="compositionally biased region" description="Basic residues" evidence="2">
    <location>
        <begin position="377"/>
        <end position="388"/>
    </location>
</feature>
<feature type="compositionally biased region" description="Basic and acidic residues" evidence="2">
    <location>
        <begin position="1367"/>
        <end position="1398"/>
    </location>
</feature>
<feature type="compositionally biased region" description="Basic and acidic residues" evidence="2">
    <location>
        <begin position="2066"/>
        <end position="2080"/>
    </location>
</feature>
<feature type="region of interest" description="Disordered" evidence="2">
    <location>
        <begin position="1229"/>
        <end position="1259"/>
    </location>
</feature>
<feature type="region of interest" description="Disordered" evidence="2">
    <location>
        <begin position="2017"/>
        <end position="2225"/>
    </location>
</feature>
<feature type="compositionally biased region" description="Low complexity" evidence="2">
    <location>
        <begin position="2095"/>
        <end position="2107"/>
    </location>
</feature>
<feature type="compositionally biased region" description="Polar residues" evidence="2">
    <location>
        <begin position="1842"/>
        <end position="1853"/>
    </location>
</feature>
<proteinExistence type="predicted"/>
<dbReference type="STRING" id="407821.A0A087UPM2"/>
<feature type="compositionally biased region" description="Polar residues" evidence="2">
    <location>
        <begin position="2463"/>
        <end position="2472"/>
    </location>
</feature>
<feature type="region of interest" description="Disordered" evidence="2">
    <location>
        <begin position="2515"/>
        <end position="2569"/>
    </location>
</feature>
<feature type="compositionally biased region" description="Polar residues" evidence="2">
    <location>
        <begin position="671"/>
        <end position="681"/>
    </location>
</feature>
<feature type="compositionally biased region" description="Low complexity" evidence="2">
    <location>
        <begin position="2486"/>
        <end position="2499"/>
    </location>
</feature>
<reference evidence="3 4" key="1">
    <citation type="submission" date="2013-11" db="EMBL/GenBank/DDBJ databases">
        <title>Genome sequencing of Stegodyphus mimosarum.</title>
        <authorList>
            <person name="Bechsgaard J."/>
        </authorList>
    </citation>
    <scope>NUCLEOTIDE SEQUENCE [LARGE SCALE GENOMIC DNA]</scope>
</reference>
<dbReference type="Proteomes" id="UP000054359">
    <property type="component" value="Unassembled WGS sequence"/>
</dbReference>
<feature type="compositionally biased region" description="Low complexity" evidence="2">
    <location>
        <begin position="450"/>
        <end position="471"/>
    </location>
</feature>
<feature type="coiled-coil region" evidence="1">
    <location>
        <begin position="1949"/>
        <end position="2010"/>
    </location>
</feature>
<accession>A0A087UPM2</accession>
<feature type="compositionally biased region" description="Polar residues" evidence="2">
    <location>
        <begin position="2516"/>
        <end position="2527"/>
    </location>
</feature>
<evidence type="ECO:0000313" key="3">
    <source>
        <dbReference type="EMBL" id="KFM79311.1"/>
    </source>
</evidence>
<feature type="compositionally biased region" description="Polar residues" evidence="2">
    <location>
        <begin position="2207"/>
        <end position="2222"/>
    </location>
</feature>
<feature type="compositionally biased region" description="Low complexity" evidence="2">
    <location>
        <begin position="1937"/>
        <end position="1946"/>
    </location>
</feature>
<feature type="compositionally biased region" description="Low complexity" evidence="2">
    <location>
        <begin position="2409"/>
        <end position="2418"/>
    </location>
</feature>
<feature type="compositionally biased region" description="Basic and acidic residues" evidence="2">
    <location>
        <begin position="1302"/>
        <end position="1326"/>
    </location>
</feature>
<protein>
    <submittedName>
        <fullName evidence="3">Centrosome-associated protein 350</fullName>
    </submittedName>
</protein>
<name>A0A087UPM2_STEMI</name>
<feature type="compositionally biased region" description="Polar residues" evidence="2">
    <location>
        <begin position="1912"/>
        <end position="1927"/>
    </location>
</feature>